<feature type="domain" description="Aminoglycoside phosphotransferase" evidence="1">
    <location>
        <begin position="70"/>
        <end position="327"/>
    </location>
</feature>
<dbReference type="AlphaFoldDB" id="A0A179FQX8"/>
<dbReference type="InterPro" id="IPR011009">
    <property type="entry name" value="Kinase-like_dom_sf"/>
</dbReference>
<dbReference type="Gene3D" id="3.90.1200.10">
    <property type="match status" value="1"/>
</dbReference>
<evidence type="ECO:0000313" key="2">
    <source>
        <dbReference type="EMBL" id="OAQ67439.1"/>
    </source>
</evidence>
<organism evidence="2 3">
    <name type="scientific">Purpureocillium lilacinum</name>
    <name type="common">Paecilomyces lilacinus</name>
    <dbReference type="NCBI Taxonomy" id="33203"/>
    <lineage>
        <taxon>Eukaryota</taxon>
        <taxon>Fungi</taxon>
        <taxon>Dikarya</taxon>
        <taxon>Ascomycota</taxon>
        <taxon>Pezizomycotina</taxon>
        <taxon>Sordariomycetes</taxon>
        <taxon>Hypocreomycetidae</taxon>
        <taxon>Hypocreales</taxon>
        <taxon>Ophiocordycipitaceae</taxon>
        <taxon>Purpureocillium</taxon>
    </lineage>
</organism>
<keyword evidence="2" id="KW-0808">Transferase</keyword>
<dbReference type="Pfam" id="PF01636">
    <property type="entry name" value="APH"/>
    <property type="match status" value="1"/>
</dbReference>
<dbReference type="GO" id="GO:0016740">
    <property type="term" value="F:transferase activity"/>
    <property type="evidence" value="ECO:0007669"/>
    <property type="project" value="UniProtKB-KW"/>
</dbReference>
<dbReference type="Proteomes" id="UP000078240">
    <property type="component" value="Unassembled WGS sequence"/>
</dbReference>
<accession>A0A179FQX8</accession>
<dbReference type="PANTHER" id="PTHR21310">
    <property type="entry name" value="AMINOGLYCOSIDE PHOSPHOTRANSFERASE-RELATED-RELATED"/>
    <property type="match status" value="1"/>
</dbReference>
<evidence type="ECO:0000313" key="3">
    <source>
        <dbReference type="Proteomes" id="UP000078240"/>
    </source>
</evidence>
<dbReference type="PANTHER" id="PTHR21310:SF15">
    <property type="entry name" value="AMINOGLYCOSIDE PHOSPHOTRANSFERASE DOMAIN-CONTAINING PROTEIN"/>
    <property type="match status" value="1"/>
</dbReference>
<dbReference type="InterPro" id="IPR051678">
    <property type="entry name" value="AGP_Transferase"/>
</dbReference>
<evidence type="ECO:0000259" key="1">
    <source>
        <dbReference type="Pfam" id="PF01636"/>
    </source>
</evidence>
<dbReference type="SUPFAM" id="SSF56112">
    <property type="entry name" value="Protein kinase-like (PK-like)"/>
    <property type="match status" value="1"/>
</dbReference>
<sequence>MSSPRDHLPPRLSVKEIHALLAHLSLPLPASIDALQVTAAFHSIYLLNYTASTPAEALLPARARRPDGSLTLVLRISGNHIPHIKTANEVATMTWVREHTSIPVPAVVAWDDCSGSGGGGKGPTNPLGREFTLLEWVPGRSVDRMYTRMTEAAKVRLVQQLTDYLVEMNKFEWHHVGGLSFDRKGRIVPGRFMDDTFWLLPDIEQLWPAGESVDSLNPRGPFASHAAFVEGYLECFIHSIRIHPSLAWLRDTIPRLRALIALLPRLPSLASTRLILAHKDFHNANIMALEDGTVTGVLDWEFAGVVPAHRWDAVRAFLHPWTGEPDDVQTREKARMMRVFEGVLERKGVPRWWCGVDRVTEDVWTVVRFGRALVEVCPRGQKRDVVGGWRGAMEDALGRLGV</sequence>
<protein>
    <submittedName>
        <fullName evidence="2">Aminoglycoside phosphotransferase</fullName>
    </submittedName>
</protein>
<gene>
    <name evidence="2" type="ORF">VFPBJ_11034</name>
</gene>
<name>A0A179FQX8_PURLI</name>
<reference evidence="2 3" key="1">
    <citation type="submission" date="2016-01" db="EMBL/GenBank/DDBJ databases">
        <title>Biosynthesis of antibiotic leucinostatins and their inhibition on Phytophthora in bio-control Purpureocillium lilacinum.</title>
        <authorList>
            <person name="Wang G."/>
            <person name="Liu Z."/>
            <person name="Lin R."/>
            <person name="Li E."/>
            <person name="Mao Z."/>
            <person name="Ling J."/>
            <person name="Yin W."/>
            <person name="Xie B."/>
        </authorList>
    </citation>
    <scope>NUCLEOTIDE SEQUENCE [LARGE SCALE GENOMIC DNA]</scope>
    <source>
        <strain evidence="2">PLBJ-1</strain>
    </source>
</reference>
<dbReference type="EMBL" id="LSBH01000012">
    <property type="protein sequence ID" value="OAQ67439.1"/>
    <property type="molecule type" value="Genomic_DNA"/>
</dbReference>
<proteinExistence type="predicted"/>
<dbReference type="InterPro" id="IPR002575">
    <property type="entry name" value="Aminoglycoside_PTrfase"/>
</dbReference>
<comment type="caution">
    <text evidence="2">The sequence shown here is derived from an EMBL/GenBank/DDBJ whole genome shotgun (WGS) entry which is preliminary data.</text>
</comment>